<sequence>MIPTARFGRTGLSVTRLGMGGFPFGGVNEAAGWNPFTPEGRRIAVGTIRHALDAGITYFDTAPGYGDGNSESIYGEALAGVAAPYTLATKCPWSGRVGAAEVVASVEASLKRLRRDSVDVVQFHGGMFTEADARHILEGGPLDGLTRLRAAGKVRFLGFTCEEPFTALPLLASGAFDVVQLRYNLLNHQAAEHALPKAREMDVGVAVMRPMTSGILQRILADLAPEWPAARDPFEVCLSFVLSDPRVDTALVGARWPHEVDRNVALAETFAPRLDLSVVPLRTAGVYAEQDRRKADPEPAGRG</sequence>
<organism evidence="2">
    <name type="scientific">uncultured Armatimonadetes bacterium</name>
    <dbReference type="NCBI Taxonomy" id="157466"/>
    <lineage>
        <taxon>Bacteria</taxon>
        <taxon>Bacillati</taxon>
        <taxon>Armatimonadota</taxon>
        <taxon>environmental samples</taxon>
    </lineage>
</organism>
<proteinExistence type="predicted"/>
<dbReference type="CDD" id="cd19105">
    <property type="entry name" value="AKR_unchar"/>
    <property type="match status" value="1"/>
</dbReference>
<reference evidence="2" key="1">
    <citation type="submission" date="2020-02" db="EMBL/GenBank/DDBJ databases">
        <authorList>
            <person name="Meier V. D."/>
        </authorList>
    </citation>
    <scope>NUCLEOTIDE SEQUENCE</scope>
    <source>
        <strain evidence="2">AVDCRST_MAG63</strain>
    </source>
</reference>
<dbReference type="InterPro" id="IPR023210">
    <property type="entry name" value="NADP_OxRdtase_dom"/>
</dbReference>
<dbReference type="SUPFAM" id="SSF51430">
    <property type="entry name" value="NAD(P)-linked oxidoreductase"/>
    <property type="match status" value="1"/>
</dbReference>
<dbReference type="PANTHER" id="PTHR43312:SF1">
    <property type="entry name" value="NADP-DEPENDENT OXIDOREDUCTASE DOMAIN-CONTAINING PROTEIN"/>
    <property type="match status" value="1"/>
</dbReference>
<dbReference type="Gene3D" id="3.20.20.100">
    <property type="entry name" value="NADP-dependent oxidoreductase domain"/>
    <property type="match status" value="1"/>
</dbReference>
<feature type="domain" description="NADP-dependent oxidoreductase" evidence="1">
    <location>
        <begin position="17"/>
        <end position="268"/>
    </location>
</feature>
<protein>
    <recommendedName>
        <fullName evidence="1">NADP-dependent oxidoreductase domain-containing protein</fullName>
    </recommendedName>
</protein>
<evidence type="ECO:0000313" key="2">
    <source>
        <dbReference type="EMBL" id="CAA9294268.1"/>
    </source>
</evidence>
<evidence type="ECO:0000259" key="1">
    <source>
        <dbReference type="Pfam" id="PF00248"/>
    </source>
</evidence>
<dbReference type="InterPro" id="IPR053135">
    <property type="entry name" value="AKR2_Oxidoreductase"/>
</dbReference>
<dbReference type="AlphaFoldDB" id="A0A6J4K3B1"/>
<accession>A0A6J4K3B1</accession>
<name>A0A6J4K3B1_9BACT</name>
<dbReference type="EMBL" id="CADCTO010000648">
    <property type="protein sequence ID" value="CAA9294268.1"/>
    <property type="molecule type" value="Genomic_DNA"/>
</dbReference>
<dbReference type="InterPro" id="IPR036812">
    <property type="entry name" value="NAD(P)_OxRdtase_dom_sf"/>
</dbReference>
<dbReference type="Pfam" id="PF00248">
    <property type="entry name" value="Aldo_ket_red"/>
    <property type="match status" value="1"/>
</dbReference>
<gene>
    <name evidence="2" type="ORF">AVDCRST_MAG63-4619</name>
</gene>
<dbReference type="PANTHER" id="PTHR43312">
    <property type="entry name" value="D-THREO-ALDOSE 1-DEHYDROGENASE"/>
    <property type="match status" value="1"/>
</dbReference>